<sequence>MPSYWPVWVIGAVLLLVAGFATAFVPRWRRRSADRRAAWARARAAIESATISRDAVPAAVAAADQLLSRAETIAAHRGGRSAARAATRYARQADELWRAAADA</sequence>
<gene>
    <name evidence="2" type="ORF">GCM10009681_47290</name>
</gene>
<dbReference type="Proteomes" id="UP001500655">
    <property type="component" value="Unassembled WGS sequence"/>
</dbReference>
<evidence type="ECO:0000256" key="1">
    <source>
        <dbReference type="SAM" id="Phobius"/>
    </source>
</evidence>
<dbReference type="Pfam" id="PF19941">
    <property type="entry name" value="DUF6403"/>
    <property type="match status" value="1"/>
</dbReference>
<keyword evidence="3" id="KW-1185">Reference proteome</keyword>
<keyword evidence="1" id="KW-0812">Transmembrane</keyword>
<dbReference type="InterPro" id="IPR045645">
    <property type="entry name" value="DUF6403"/>
</dbReference>
<name>A0ABP4X5S2_9ACTN</name>
<evidence type="ECO:0000313" key="2">
    <source>
        <dbReference type="EMBL" id="GAA1770432.1"/>
    </source>
</evidence>
<reference evidence="3" key="1">
    <citation type="journal article" date="2019" name="Int. J. Syst. Evol. Microbiol.">
        <title>The Global Catalogue of Microorganisms (GCM) 10K type strain sequencing project: providing services to taxonomists for standard genome sequencing and annotation.</title>
        <authorList>
            <consortium name="The Broad Institute Genomics Platform"/>
            <consortium name="The Broad Institute Genome Sequencing Center for Infectious Disease"/>
            <person name="Wu L."/>
            <person name="Ma J."/>
        </authorList>
    </citation>
    <scope>NUCLEOTIDE SEQUENCE [LARGE SCALE GENOMIC DNA]</scope>
    <source>
        <strain evidence="3">JCM 13249</strain>
    </source>
</reference>
<organism evidence="2 3">
    <name type="scientific">Luedemannella helvata</name>
    <dbReference type="NCBI Taxonomy" id="349315"/>
    <lineage>
        <taxon>Bacteria</taxon>
        <taxon>Bacillati</taxon>
        <taxon>Actinomycetota</taxon>
        <taxon>Actinomycetes</taxon>
        <taxon>Micromonosporales</taxon>
        <taxon>Micromonosporaceae</taxon>
        <taxon>Luedemannella</taxon>
    </lineage>
</organism>
<evidence type="ECO:0000313" key="3">
    <source>
        <dbReference type="Proteomes" id="UP001500655"/>
    </source>
</evidence>
<dbReference type="EMBL" id="BAAALS010000028">
    <property type="protein sequence ID" value="GAA1770432.1"/>
    <property type="molecule type" value="Genomic_DNA"/>
</dbReference>
<proteinExistence type="predicted"/>
<keyword evidence="1" id="KW-0472">Membrane</keyword>
<feature type="transmembrane region" description="Helical" evidence="1">
    <location>
        <begin position="6"/>
        <end position="26"/>
    </location>
</feature>
<accession>A0ABP4X5S2</accession>
<comment type="caution">
    <text evidence="2">The sequence shown here is derived from an EMBL/GenBank/DDBJ whole genome shotgun (WGS) entry which is preliminary data.</text>
</comment>
<keyword evidence="1" id="KW-1133">Transmembrane helix</keyword>
<dbReference type="RefSeq" id="WP_344086132.1">
    <property type="nucleotide sequence ID" value="NZ_BAAALS010000028.1"/>
</dbReference>
<protein>
    <submittedName>
        <fullName evidence="2">Uncharacterized protein</fullName>
    </submittedName>
</protein>